<accession>A0A382JXH1</accession>
<organism evidence="1">
    <name type="scientific">marine metagenome</name>
    <dbReference type="NCBI Taxonomy" id="408172"/>
    <lineage>
        <taxon>unclassified sequences</taxon>
        <taxon>metagenomes</taxon>
        <taxon>ecological metagenomes</taxon>
    </lineage>
</organism>
<reference evidence="1" key="1">
    <citation type="submission" date="2018-05" db="EMBL/GenBank/DDBJ databases">
        <authorList>
            <person name="Lanie J.A."/>
            <person name="Ng W.-L."/>
            <person name="Kazmierczak K.M."/>
            <person name="Andrzejewski T.M."/>
            <person name="Davidsen T.M."/>
            <person name="Wayne K.J."/>
            <person name="Tettelin H."/>
            <person name="Glass J.I."/>
            <person name="Rusch D."/>
            <person name="Podicherti R."/>
            <person name="Tsui H.-C.T."/>
            <person name="Winkler M.E."/>
        </authorList>
    </citation>
    <scope>NUCLEOTIDE SEQUENCE</scope>
</reference>
<proteinExistence type="predicted"/>
<protein>
    <submittedName>
        <fullName evidence="1">Uncharacterized protein</fullName>
    </submittedName>
</protein>
<name>A0A382JXH1_9ZZZZ</name>
<gene>
    <name evidence="1" type="ORF">METZ01_LOCUS268501</name>
</gene>
<dbReference type="EMBL" id="UINC01076457">
    <property type="protein sequence ID" value="SVC15647.1"/>
    <property type="molecule type" value="Genomic_DNA"/>
</dbReference>
<dbReference type="AlphaFoldDB" id="A0A382JXH1"/>
<evidence type="ECO:0000313" key="1">
    <source>
        <dbReference type="EMBL" id="SVC15647.1"/>
    </source>
</evidence>
<sequence length="53" mass="6371">MHASIRPEKYEQYAGNFKDIGKLEPAVRYRILLAKFRQDLPLEYSNHMTVYLR</sequence>